<dbReference type="InterPro" id="IPR052595">
    <property type="entry name" value="LRRC69/RLP"/>
</dbReference>
<dbReference type="SUPFAM" id="SSF52058">
    <property type="entry name" value="L domain-like"/>
    <property type="match status" value="3"/>
</dbReference>
<evidence type="ECO:0000259" key="14">
    <source>
        <dbReference type="Pfam" id="PF23598"/>
    </source>
</evidence>
<dbReference type="Pfam" id="PF23598">
    <property type="entry name" value="LRR_14"/>
    <property type="match status" value="2"/>
</dbReference>
<dbReference type="FunFam" id="3.80.10.10:FF:000111">
    <property type="entry name" value="LRR receptor-like serine/threonine-protein kinase ERECTA"/>
    <property type="match status" value="1"/>
</dbReference>
<dbReference type="InterPro" id="IPR032675">
    <property type="entry name" value="LRR_dom_sf"/>
</dbReference>
<proteinExistence type="inferred from homology"/>
<evidence type="ECO:0000256" key="7">
    <source>
        <dbReference type="ARBA" id="ARBA00022737"/>
    </source>
</evidence>
<keyword evidence="6 12" id="KW-0732">Signal</keyword>
<dbReference type="GO" id="GO:0051707">
    <property type="term" value="P:response to other organism"/>
    <property type="evidence" value="ECO:0007669"/>
    <property type="project" value="UniProtKB-ARBA"/>
</dbReference>
<evidence type="ECO:0000313" key="16">
    <source>
        <dbReference type="Proteomes" id="UP001172457"/>
    </source>
</evidence>
<dbReference type="EMBL" id="JARYMX010000003">
    <property type="protein sequence ID" value="KAJ9556516.1"/>
    <property type="molecule type" value="Genomic_DNA"/>
</dbReference>
<keyword evidence="16" id="KW-1185">Reference proteome</keyword>
<dbReference type="PRINTS" id="PR00019">
    <property type="entry name" value="LEURICHRPT"/>
</dbReference>
<evidence type="ECO:0000256" key="6">
    <source>
        <dbReference type="ARBA" id="ARBA00022729"/>
    </source>
</evidence>
<evidence type="ECO:0000313" key="15">
    <source>
        <dbReference type="EMBL" id="KAJ9556516.1"/>
    </source>
</evidence>
<evidence type="ECO:0000256" key="10">
    <source>
        <dbReference type="ARBA" id="ARBA00023180"/>
    </source>
</evidence>
<dbReference type="InterPro" id="IPR055414">
    <property type="entry name" value="LRR_R13L4/SHOC2-like"/>
</dbReference>
<dbReference type="FunFam" id="3.80.10.10:FF:000095">
    <property type="entry name" value="LRR receptor-like serine/threonine-protein kinase GSO1"/>
    <property type="match status" value="4"/>
</dbReference>
<evidence type="ECO:0008006" key="17">
    <source>
        <dbReference type="Google" id="ProtNLM"/>
    </source>
</evidence>
<keyword evidence="9 11" id="KW-0472">Membrane</keyword>
<dbReference type="PROSITE" id="PS51450">
    <property type="entry name" value="LRR"/>
    <property type="match status" value="1"/>
</dbReference>
<keyword evidence="3" id="KW-1003">Cell membrane</keyword>
<dbReference type="InterPro" id="IPR013210">
    <property type="entry name" value="LRR_N_plant-typ"/>
</dbReference>
<dbReference type="SMART" id="SM00369">
    <property type="entry name" value="LRR_TYP"/>
    <property type="match status" value="17"/>
</dbReference>
<dbReference type="SMART" id="SM00365">
    <property type="entry name" value="LRR_SD22"/>
    <property type="match status" value="11"/>
</dbReference>
<keyword evidence="10" id="KW-0325">Glycoprotein</keyword>
<dbReference type="Pfam" id="PF08263">
    <property type="entry name" value="LRRNT_2"/>
    <property type="match status" value="1"/>
</dbReference>
<feature type="signal peptide" evidence="12">
    <location>
        <begin position="1"/>
        <end position="19"/>
    </location>
</feature>
<keyword evidence="7" id="KW-0677">Repeat</keyword>
<dbReference type="Proteomes" id="UP001172457">
    <property type="component" value="Chromosome 3"/>
</dbReference>
<evidence type="ECO:0000256" key="11">
    <source>
        <dbReference type="SAM" id="Phobius"/>
    </source>
</evidence>
<dbReference type="InterPro" id="IPR003591">
    <property type="entry name" value="Leu-rich_rpt_typical-subtyp"/>
</dbReference>
<dbReference type="Pfam" id="PF00560">
    <property type="entry name" value="LRR_1"/>
    <property type="match status" value="6"/>
</dbReference>
<evidence type="ECO:0000256" key="12">
    <source>
        <dbReference type="SAM" id="SignalP"/>
    </source>
</evidence>
<evidence type="ECO:0000259" key="13">
    <source>
        <dbReference type="Pfam" id="PF08263"/>
    </source>
</evidence>
<feature type="transmembrane region" description="Helical" evidence="11">
    <location>
        <begin position="1434"/>
        <end position="1455"/>
    </location>
</feature>
<dbReference type="FunFam" id="3.80.10.10:FF:000213">
    <property type="entry name" value="Tyrosine-sulfated glycopeptide receptor 1"/>
    <property type="match status" value="1"/>
</dbReference>
<feature type="domain" description="Leucine-rich repeat-containing N-terminal plant-type" evidence="13">
    <location>
        <begin position="29"/>
        <end position="72"/>
    </location>
</feature>
<keyword evidence="8 11" id="KW-1133">Transmembrane helix</keyword>
<name>A0AA38TLZ6_9ASTR</name>
<protein>
    <recommendedName>
        <fullName evidence="17">Leucine-rich repeat-containing N-terminal plant-type domain-containing protein</fullName>
    </recommendedName>
</protein>
<evidence type="ECO:0000256" key="3">
    <source>
        <dbReference type="ARBA" id="ARBA00022475"/>
    </source>
</evidence>
<evidence type="ECO:0000256" key="4">
    <source>
        <dbReference type="ARBA" id="ARBA00022614"/>
    </source>
</evidence>
<evidence type="ECO:0000256" key="5">
    <source>
        <dbReference type="ARBA" id="ARBA00022692"/>
    </source>
</evidence>
<dbReference type="GO" id="GO:0006952">
    <property type="term" value="P:defense response"/>
    <property type="evidence" value="ECO:0007669"/>
    <property type="project" value="UniProtKB-ARBA"/>
</dbReference>
<evidence type="ECO:0000256" key="1">
    <source>
        <dbReference type="ARBA" id="ARBA00004162"/>
    </source>
</evidence>
<dbReference type="PANTHER" id="PTHR48057:SF7">
    <property type="entry name" value="LEUCINE-RICH REPEAT SERINE_THREONINE-PROTEIN KINASE 1"/>
    <property type="match status" value="1"/>
</dbReference>
<dbReference type="Gene3D" id="3.80.10.10">
    <property type="entry name" value="Ribonuclease Inhibitor"/>
    <property type="match status" value="6"/>
</dbReference>
<evidence type="ECO:0000256" key="8">
    <source>
        <dbReference type="ARBA" id="ARBA00022989"/>
    </source>
</evidence>
<feature type="domain" description="Disease resistance R13L4/SHOC-2-like LRR" evidence="14">
    <location>
        <begin position="889"/>
        <end position="1002"/>
    </location>
</feature>
<comment type="subcellular location">
    <subcellularLocation>
        <location evidence="1">Cell membrane</location>
        <topology evidence="1">Single-pass membrane protein</topology>
    </subcellularLocation>
</comment>
<dbReference type="PANTHER" id="PTHR48057">
    <property type="entry name" value="LEUCINE-RICH REPEAT SERINE/THREONINE-PROTEIN KINASE 1"/>
    <property type="match status" value="1"/>
</dbReference>
<sequence>MPTVDLAIPLLVLFILVHSLPTPSVSCPPHQKEALLHFKSTLNIDPSSYYYNEYESWSPNSDCCSWNLVNCDKDKIITGLNLTRAIPSFGIDTLTPLFHIQSLKLLDISYNGLVGPIPKHGFGNLTQLVILDLSWNNFSGSIPISFGNLTSLRVLILSNNILNGVLSFEVGKLQHLEMLDLRNNSLTGNIPEEIGNLTKLRKFYLANNHFSGGIPSSVADMKDLEVLDFSFNKLSGEIPSAIVNMKNLEVLDFSFNKFSMQIPTEIGRLPNMTTLQLSSNYLTGPIPSSMQNLSKLQTLWLQNNKLTGDIPTWLFKIRTLKNLFIAGKRNNLTWNNKAKIVPRCSLQQISMPSCGISGQIPEWISSQKGLYFLNLSGNKLEGRFPYWLAKMDMEKLILFNNKLTGSIPHVLFESEKLDILHLSQNNFSGELPKNIGNAIAMKALLLSENNLSGRIPISIRNMHELQLLDLSFNKFFGENFLDFNENSHLDMIDLSYNEVFRRCSSSKPIPSSSSSENNYFEGFIPTKISNLTYLRILDLSGNNLTGSIPLEIANFGSILDAPGYMSTSDNISYETFNFIYNEGEDSFRIDMQDLIVVWKSHIQGLSSRRLDIYSLLDLSNNRISGEIPASLGNLKSLKVLNISNNNISGRIPVSFGNLKEIESLDLSHNKLSGSIPQSLEKLDGLGVLDVSNNRLTGKIPMCGHMSTMDEFKYFANNSGLCGVQIKIKCTEDIPPSEGQEDFEDDAKLSWIFWAGTSIGFPIGRTKSGILTELHLNGIVPSFDNVSMTFSDIFTPLFQIQSLKLLDISMNWLVGEIHGDGFRNLTELVHLDLSRNKFNGSIPQQLFWLENLRDFDIRQNSLNGELIIKPGSFRNLTTLWLSENQFEGSIPPQLYEFERLRVLDLSYNNFHGVLRSEIGKLRNLESLNLNANSLSGNIPEEIGNLTKLRDFSLKKNRLSGGIPSSIANMKSLVSLDFSENSFSMQIPSGLGTLPNMTTLDLSKNEFTGSNLIWNNKAKIVPRCSIHQISMRNCGISREIPAWISSQKDLRYLDLSENQVEGRYPDWLAKMEIETIVISDNKLTGSIPPRIFESQKLRTLDLSRNNFSGELPENIGNASAVAALLLLFLTYNDFSGKISTIVSTYIQKLILGGNKFSSDVLLNLTTMDRLEHLDLHNNEITGNLHDLLPQIPTLQVLNLRDNFLEGFIPRTISNLTSLRILDLSKNRLTGSIPQEIVNIETMIEPRKDMSTPVYMYTISDVHDDDFTATPEFQDLIMNWKSYYQGLPSLELGIYAILDLSDNRISGEIPSLLGNLKALKVLNVSHNNVSGHIPTSFGNLEAVESLDLSHNKISGSIPESLAKLNELAILDVSNNKLTGKIPMGGQMSTMNELKYFANNSGLCGMQIRTRCPEDIPPSESRSEEDEKHSWILWEGTWIGFPIGLFASIFVMGYSLNFLQLFKFW</sequence>
<evidence type="ECO:0000256" key="2">
    <source>
        <dbReference type="ARBA" id="ARBA00009592"/>
    </source>
</evidence>
<gene>
    <name evidence="15" type="ORF">OSB04_011130</name>
</gene>
<dbReference type="GO" id="GO:0005886">
    <property type="term" value="C:plasma membrane"/>
    <property type="evidence" value="ECO:0007669"/>
    <property type="project" value="UniProtKB-SubCell"/>
</dbReference>
<accession>A0AA38TLZ6</accession>
<evidence type="ECO:0000256" key="9">
    <source>
        <dbReference type="ARBA" id="ARBA00023136"/>
    </source>
</evidence>
<dbReference type="Pfam" id="PF13855">
    <property type="entry name" value="LRR_8"/>
    <property type="match status" value="4"/>
</dbReference>
<reference evidence="15" key="1">
    <citation type="submission" date="2023-03" db="EMBL/GenBank/DDBJ databases">
        <title>Chromosome-scale reference genome and RAD-based genetic map of yellow starthistle (Centaurea solstitialis) reveal putative structural variation and QTLs associated with invader traits.</title>
        <authorList>
            <person name="Reatini B."/>
            <person name="Cang F.A."/>
            <person name="Jiang Q."/>
            <person name="Mckibben M.T.W."/>
            <person name="Barker M.S."/>
            <person name="Rieseberg L.H."/>
            <person name="Dlugosch K.M."/>
        </authorList>
    </citation>
    <scope>NUCLEOTIDE SEQUENCE</scope>
    <source>
        <strain evidence="15">CAN-66</strain>
        <tissue evidence="15">Leaf</tissue>
    </source>
</reference>
<comment type="caution">
    <text evidence="15">The sequence shown here is derived from an EMBL/GenBank/DDBJ whole genome shotgun (WGS) entry which is preliminary data.</text>
</comment>
<organism evidence="15 16">
    <name type="scientific">Centaurea solstitialis</name>
    <name type="common">yellow star-thistle</name>
    <dbReference type="NCBI Taxonomy" id="347529"/>
    <lineage>
        <taxon>Eukaryota</taxon>
        <taxon>Viridiplantae</taxon>
        <taxon>Streptophyta</taxon>
        <taxon>Embryophyta</taxon>
        <taxon>Tracheophyta</taxon>
        <taxon>Spermatophyta</taxon>
        <taxon>Magnoliopsida</taxon>
        <taxon>eudicotyledons</taxon>
        <taxon>Gunneridae</taxon>
        <taxon>Pentapetalae</taxon>
        <taxon>asterids</taxon>
        <taxon>campanulids</taxon>
        <taxon>Asterales</taxon>
        <taxon>Asteraceae</taxon>
        <taxon>Carduoideae</taxon>
        <taxon>Cardueae</taxon>
        <taxon>Centaureinae</taxon>
        <taxon>Centaurea</taxon>
    </lineage>
</organism>
<keyword evidence="4" id="KW-0433">Leucine-rich repeat</keyword>
<dbReference type="SUPFAM" id="SSF52047">
    <property type="entry name" value="RNI-like"/>
    <property type="match status" value="1"/>
</dbReference>
<comment type="similarity">
    <text evidence="2">Belongs to the RLP family.</text>
</comment>
<feature type="domain" description="Disease resistance R13L4/SHOC-2-like LRR" evidence="14">
    <location>
        <begin position="213"/>
        <end position="379"/>
    </location>
</feature>
<feature type="chain" id="PRO_5041449379" description="Leucine-rich repeat-containing N-terminal plant-type domain-containing protein" evidence="12">
    <location>
        <begin position="20"/>
        <end position="1461"/>
    </location>
</feature>
<keyword evidence="5 11" id="KW-0812">Transmembrane</keyword>
<dbReference type="InterPro" id="IPR001611">
    <property type="entry name" value="Leu-rich_rpt"/>
</dbReference>